<dbReference type="Pfam" id="PF17942">
    <property type="entry name" value="Morc6_S5"/>
    <property type="match status" value="1"/>
</dbReference>
<dbReference type="Pfam" id="PF13589">
    <property type="entry name" value="HATPase_c_3"/>
    <property type="match status" value="1"/>
</dbReference>
<evidence type="ECO:0000256" key="1">
    <source>
        <dbReference type="ARBA" id="ARBA00004123"/>
    </source>
</evidence>
<dbReference type="InParanoid" id="A0A4W3GP08"/>
<evidence type="ECO:0000256" key="2">
    <source>
        <dbReference type="ARBA" id="ARBA00023054"/>
    </source>
</evidence>
<evidence type="ECO:0000313" key="6">
    <source>
        <dbReference type="Proteomes" id="UP000314986"/>
    </source>
</evidence>
<dbReference type="InterPro" id="IPR036890">
    <property type="entry name" value="HATPase_C_sf"/>
</dbReference>
<dbReference type="STRING" id="7868.ENSCMIP00000005733"/>
<organism evidence="5 6">
    <name type="scientific">Callorhinchus milii</name>
    <name type="common">Ghost shark</name>
    <dbReference type="NCBI Taxonomy" id="7868"/>
    <lineage>
        <taxon>Eukaryota</taxon>
        <taxon>Metazoa</taxon>
        <taxon>Chordata</taxon>
        <taxon>Craniata</taxon>
        <taxon>Vertebrata</taxon>
        <taxon>Chondrichthyes</taxon>
        <taxon>Holocephali</taxon>
        <taxon>Chimaeriformes</taxon>
        <taxon>Callorhinchidae</taxon>
        <taxon>Callorhinchus</taxon>
    </lineage>
</organism>
<protein>
    <recommendedName>
        <fullName evidence="4">Morc S5 domain-containing protein</fullName>
    </recommendedName>
</protein>
<dbReference type="Proteomes" id="UP000314986">
    <property type="component" value="Unassembled WGS sequence"/>
</dbReference>
<dbReference type="InterPro" id="IPR045261">
    <property type="entry name" value="MORC_ATPase"/>
</dbReference>
<dbReference type="AlphaFoldDB" id="A0A4W3GP08"/>
<name>A0A4W3GP08_CALMI</name>
<dbReference type="GO" id="GO:0005654">
    <property type="term" value="C:nucleoplasm"/>
    <property type="evidence" value="ECO:0007669"/>
    <property type="project" value="TreeGrafter"/>
</dbReference>
<evidence type="ECO:0000256" key="3">
    <source>
        <dbReference type="ARBA" id="ARBA00023242"/>
    </source>
</evidence>
<evidence type="ECO:0000313" key="5">
    <source>
        <dbReference type="Ensembl" id="ENSCMIP00000005733.1"/>
    </source>
</evidence>
<dbReference type="Ensembl" id="ENSCMIT00000005927.1">
    <property type="protein sequence ID" value="ENSCMIP00000005733.1"/>
    <property type="gene ID" value="ENSCMIG00000003317.1"/>
</dbReference>
<reference evidence="5" key="4">
    <citation type="submission" date="2025-08" db="UniProtKB">
        <authorList>
            <consortium name="Ensembl"/>
        </authorList>
    </citation>
    <scope>IDENTIFICATION</scope>
</reference>
<reference evidence="5" key="5">
    <citation type="submission" date="2025-09" db="UniProtKB">
        <authorList>
            <consortium name="Ensembl"/>
        </authorList>
    </citation>
    <scope>IDENTIFICATION</scope>
</reference>
<reference evidence="6" key="2">
    <citation type="journal article" date="2007" name="PLoS Biol.">
        <title>Survey sequencing and comparative analysis of the elephant shark (Callorhinchus milii) genome.</title>
        <authorList>
            <person name="Venkatesh B."/>
            <person name="Kirkness E.F."/>
            <person name="Loh Y.H."/>
            <person name="Halpern A.L."/>
            <person name="Lee A.P."/>
            <person name="Johnson J."/>
            <person name="Dandona N."/>
            <person name="Viswanathan L.D."/>
            <person name="Tay A."/>
            <person name="Venter J.C."/>
            <person name="Strausberg R.L."/>
            <person name="Brenner S."/>
        </authorList>
    </citation>
    <scope>NUCLEOTIDE SEQUENCE [LARGE SCALE GENOMIC DNA]</scope>
</reference>
<dbReference type="GO" id="GO:0016887">
    <property type="term" value="F:ATP hydrolysis activity"/>
    <property type="evidence" value="ECO:0007669"/>
    <property type="project" value="InterPro"/>
</dbReference>
<accession>A0A4W3GP08</accession>
<dbReference type="FunFam" id="3.30.565.10:FF:000035">
    <property type="entry name" value="MORC family CW-type zinc finger protein 4"/>
    <property type="match status" value="1"/>
</dbReference>
<reference evidence="6" key="3">
    <citation type="journal article" date="2014" name="Nature">
        <title>Elephant shark genome provides unique insights into gnathostome evolution.</title>
        <authorList>
            <consortium name="International Elephant Shark Genome Sequencing Consortium"/>
            <person name="Venkatesh B."/>
            <person name="Lee A.P."/>
            <person name="Ravi V."/>
            <person name="Maurya A.K."/>
            <person name="Lian M.M."/>
            <person name="Swann J.B."/>
            <person name="Ohta Y."/>
            <person name="Flajnik M.F."/>
            <person name="Sutoh Y."/>
            <person name="Kasahara M."/>
            <person name="Hoon S."/>
            <person name="Gangu V."/>
            <person name="Roy S.W."/>
            <person name="Irimia M."/>
            <person name="Korzh V."/>
            <person name="Kondrychyn I."/>
            <person name="Lim Z.W."/>
            <person name="Tay B.H."/>
            <person name="Tohari S."/>
            <person name="Kong K.W."/>
            <person name="Ho S."/>
            <person name="Lorente-Galdos B."/>
            <person name="Quilez J."/>
            <person name="Marques-Bonet T."/>
            <person name="Raney B.J."/>
            <person name="Ingham P.W."/>
            <person name="Tay A."/>
            <person name="Hillier L.W."/>
            <person name="Minx P."/>
            <person name="Boehm T."/>
            <person name="Wilson R.K."/>
            <person name="Brenner S."/>
            <person name="Warren W.C."/>
        </authorList>
    </citation>
    <scope>NUCLEOTIDE SEQUENCE [LARGE SCALE GENOMIC DNA]</scope>
</reference>
<dbReference type="SUPFAM" id="SSF55874">
    <property type="entry name" value="ATPase domain of HSP90 chaperone/DNA topoisomerase II/histidine kinase"/>
    <property type="match status" value="1"/>
</dbReference>
<proteinExistence type="predicted"/>
<dbReference type="InterPro" id="IPR041006">
    <property type="entry name" value="Morc_S5"/>
</dbReference>
<dbReference type="PANTHER" id="PTHR23336">
    <property type="entry name" value="ZINC FINGER CW-TYPE COILED-COIL DOMAIN PROTEIN 3"/>
    <property type="match status" value="1"/>
</dbReference>
<sequence length="317" mass="35948">MARLSDNGIRLSALSPTYLDTNSTSHTWPFSAVAELVDNACDPGVCAKQMWIDVTEIKNELCLTFTDNGNGMTPINLHKMLSFGFTSKTGTRKHLPIGMYGNGFKSGSMRLGKDAIVFTKNGGALSVGLLSQSYLEKIKAQAVIVPIVPFNQQNNILFMLEMFLAAILQYSLFKTQEELFEEFDTITSKKGTRIIIWNIRRNKDGKPELDFETDPFDIRIPDIGSEESSVNQGKKTSLRPERLDQQIPESDYSLRAYCSILYLKPRMQIVLCKKKVKTQLITKSLAHIEHDVYKPSFKLNHSAHRIWYLQRFLPPCN</sequence>
<feature type="domain" description="Morc S5" evidence="4">
    <location>
        <begin position="252"/>
        <end position="301"/>
    </location>
</feature>
<reference evidence="6" key="1">
    <citation type="journal article" date="2006" name="Science">
        <title>Ancient noncoding elements conserved in the human genome.</title>
        <authorList>
            <person name="Venkatesh B."/>
            <person name="Kirkness E.F."/>
            <person name="Loh Y.H."/>
            <person name="Halpern A.L."/>
            <person name="Lee A.P."/>
            <person name="Johnson J."/>
            <person name="Dandona N."/>
            <person name="Viswanathan L.D."/>
            <person name="Tay A."/>
            <person name="Venter J.C."/>
            <person name="Strausberg R.L."/>
            <person name="Brenner S."/>
        </authorList>
    </citation>
    <scope>NUCLEOTIDE SEQUENCE [LARGE SCALE GENOMIC DNA]</scope>
</reference>
<evidence type="ECO:0000259" key="4">
    <source>
        <dbReference type="Pfam" id="PF17942"/>
    </source>
</evidence>
<dbReference type="GeneTree" id="ENSGT00940000166590"/>
<comment type="subcellular location">
    <subcellularLocation>
        <location evidence="1">Nucleus</location>
    </subcellularLocation>
</comment>
<keyword evidence="6" id="KW-1185">Reference proteome</keyword>
<dbReference type="OMA" id="RCLCITY"/>
<keyword evidence="2" id="KW-0175">Coiled coil</keyword>
<keyword evidence="3" id="KW-0539">Nucleus</keyword>
<dbReference type="Gene3D" id="3.30.565.10">
    <property type="entry name" value="Histidine kinase-like ATPase, C-terminal domain"/>
    <property type="match status" value="1"/>
</dbReference>
<dbReference type="CDD" id="cd16931">
    <property type="entry name" value="HATPase_MORC-like"/>
    <property type="match status" value="1"/>
</dbReference>
<dbReference type="PANTHER" id="PTHR23336:SF22">
    <property type="entry name" value="MORC FAMILY CW-TYPE ZINC FINGER PROTEIN 4"/>
    <property type="match status" value="1"/>
</dbReference>